<evidence type="ECO:0000259" key="3">
    <source>
        <dbReference type="Pfam" id="PF13464"/>
    </source>
</evidence>
<sequence length="292" mass="30461">MAQSEDTGVRHVGETLRATREQQLLTIEAIAERTRIPIRHLLAIEAGDYAAMPAVPYAAGFVKGYAQALGLDGPLYSRLYRDELNATSREQHYTPAPYEPADPARVPSKMIAIVGVLLAVVAVLGYLLWRGAPSHDAVMQAAAGTDQPAATETALPASVAPTPPPPPAPTLTGPVVLEATGPVWMQVSDRAGAGSSLFTGVLNAGRRFEIPETVADPIIKTGRPEALKVTVGDTVITQIGPNDTLVKDFSLKREALSAYTTAHPNGPPPPPPPAPVSPTPAPGSPAPAAPPQ</sequence>
<dbReference type="InterPro" id="IPR010982">
    <property type="entry name" value="Lambda_DNA-bd_dom_sf"/>
</dbReference>
<evidence type="ECO:0000256" key="1">
    <source>
        <dbReference type="SAM" id="MobiDB-lite"/>
    </source>
</evidence>
<name>A0ABY7TGQ8_9SPHN</name>
<dbReference type="InterPro" id="IPR025194">
    <property type="entry name" value="RodZ-like_C"/>
</dbReference>
<evidence type="ECO:0000313" key="5">
    <source>
        <dbReference type="Proteomes" id="UP001220395"/>
    </source>
</evidence>
<evidence type="ECO:0000256" key="2">
    <source>
        <dbReference type="SAM" id="Phobius"/>
    </source>
</evidence>
<dbReference type="PANTHER" id="PTHR34475:SF1">
    <property type="entry name" value="CYTOSKELETON PROTEIN RODZ"/>
    <property type="match status" value="1"/>
</dbReference>
<reference evidence="4 5" key="1">
    <citation type="submission" date="2023-02" db="EMBL/GenBank/DDBJ databases">
        <title>Genome sequence of Sphingomonas naphthae.</title>
        <authorList>
            <person name="Kim S."/>
            <person name="Heo J."/>
            <person name="Kwon S.-W."/>
        </authorList>
    </citation>
    <scope>NUCLEOTIDE SEQUENCE [LARGE SCALE GENOMIC DNA]</scope>
    <source>
        <strain evidence="4 5">KACC 18716</strain>
    </source>
</reference>
<organism evidence="4 5">
    <name type="scientific">Sphingomonas naphthae</name>
    <dbReference type="NCBI Taxonomy" id="1813468"/>
    <lineage>
        <taxon>Bacteria</taxon>
        <taxon>Pseudomonadati</taxon>
        <taxon>Pseudomonadota</taxon>
        <taxon>Alphaproteobacteria</taxon>
        <taxon>Sphingomonadales</taxon>
        <taxon>Sphingomonadaceae</taxon>
        <taxon>Sphingomonas</taxon>
    </lineage>
</organism>
<evidence type="ECO:0000313" key="4">
    <source>
        <dbReference type="EMBL" id="WCT71907.1"/>
    </source>
</evidence>
<dbReference type="Pfam" id="PF13464">
    <property type="entry name" value="RodZ_C"/>
    <property type="match status" value="1"/>
</dbReference>
<protein>
    <submittedName>
        <fullName evidence="4">Helix-turn-helix domain-containing protein</fullName>
    </submittedName>
</protein>
<keyword evidence="5" id="KW-1185">Reference proteome</keyword>
<gene>
    <name evidence="4" type="ORF">PQ455_09595</name>
</gene>
<proteinExistence type="predicted"/>
<dbReference type="InterPro" id="IPR050400">
    <property type="entry name" value="Bact_Cytoskel_RodZ"/>
</dbReference>
<feature type="transmembrane region" description="Helical" evidence="2">
    <location>
        <begin position="110"/>
        <end position="129"/>
    </location>
</feature>
<feature type="domain" description="Cytoskeleton protein RodZ-like C-terminal" evidence="3">
    <location>
        <begin position="176"/>
        <end position="249"/>
    </location>
</feature>
<keyword evidence="2" id="KW-0472">Membrane</keyword>
<dbReference type="CDD" id="cd00093">
    <property type="entry name" value="HTH_XRE"/>
    <property type="match status" value="1"/>
</dbReference>
<dbReference type="InterPro" id="IPR001387">
    <property type="entry name" value="Cro/C1-type_HTH"/>
</dbReference>
<feature type="region of interest" description="Disordered" evidence="1">
    <location>
        <begin position="257"/>
        <end position="292"/>
    </location>
</feature>
<dbReference type="Pfam" id="PF13413">
    <property type="entry name" value="HTH_25"/>
    <property type="match status" value="1"/>
</dbReference>
<feature type="region of interest" description="Disordered" evidence="1">
    <location>
        <begin position="140"/>
        <end position="166"/>
    </location>
</feature>
<dbReference type="Proteomes" id="UP001220395">
    <property type="component" value="Chromosome"/>
</dbReference>
<accession>A0ABY7TGQ8</accession>
<dbReference type="Gene3D" id="1.10.260.40">
    <property type="entry name" value="lambda repressor-like DNA-binding domains"/>
    <property type="match status" value="1"/>
</dbReference>
<keyword evidence="2" id="KW-0812">Transmembrane</keyword>
<dbReference type="RefSeq" id="WP_273685854.1">
    <property type="nucleotide sequence ID" value="NZ_CP117411.1"/>
</dbReference>
<keyword evidence="2" id="KW-1133">Transmembrane helix</keyword>
<dbReference type="EMBL" id="CP117411">
    <property type="protein sequence ID" value="WCT71907.1"/>
    <property type="molecule type" value="Genomic_DNA"/>
</dbReference>
<feature type="compositionally biased region" description="Pro residues" evidence="1">
    <location>
        <begin position="265"/>
        <end position="292"/>
    </location>
</feature>
<dbReference type="PANTHER" id="PTHR34475">
    <property type="match status" value="1"/>
</dbReference>